<accession>A0A922I6M6</accession>
<reference evidence="4" key="1">
    <citation type="submission" date="2013-05" db="EMBL/GenBank/DDBJ databases">
        <authorList>
            <person name="Yim A.K.Y."/>
            <person name="Chan T.F."/>
            <person name="Ji K.M."/>
            <person name="Liu X.Y."/>
            <person name="Zhou J.W."/>
            <person name="Li R.Q."/>
            <person name="Yang K.Y."/>
            <person name="Li J."/>
            <person name="Li M."/>
            <person name="Law P.T.W."/>
            <person name="Wu Y.L."/>
            <person name="Cai Z.L."/>
            <person name="Qin H."/>
            <person name="Bao Y."/>
            <person name="Leung R.K.K."/>
            <person name="Ng P.K.S."/>
            <person name="Zou J."/>
            <person name="Zhong X.J."/>
            <person name="Ran P.X."/>
            <person name="Zhong N.S."/>
            <person name="Liu Z.G."/>
            <person name="Tsui S.K.W."/>
        </authorList>
    </citation>
    <scope>NUCLEOTIDE SEQUENCE</scope>
    <source>
        <strain evidence="4">Derf</strain>
        <tissue evidence="4">Whole organism</tissue>
    </source>
</reference>
<evidence type="ECO:0000313" key="5">
    <source>
        <dbReference type="Proteomes" id="UP000790347"/>
    </source>
</evidence>
<dbReference type="Proteomes" id="UP000790347">
    <property type="component" value="Unassembled WGS sequence"/>
</dbReference>
<keyword evidence="2" id="KW-1133">Transmembrane helix</keyword>
<feature type="compositionally biased region" description="Polar residues" evidence="1">
    <location>
        <begin position="504"/>
        <end position="537"/>
    </location>
</feature>
<dbReference type="Proteomes" id="UP000828236">
    <property type="component" value="Unassembled WGS sequence"/>
</dbReference>
<feature type="region of interest" description="Disordered" evidence="1">
    <location>
        <begin position="163"/>
        <end position="184"/>
    </location>
</feature>
<dbReference type="EMBL" id="SDOV01000004">
    <property type="protein sequence ID" value="KAH7641740.1"/>
    <property type="molecule type" value="Genomic_DNA"/>
</dbReference>
<reference evidence="3" key="3">
    <citation type="journal article" date="2021" name="World Allergy Organ. J.">
        <title>Chromosome-level assembly of Dermatophagoides farinae genome and transcriptome reveals two novel allergens Der f 37 and Der f 39.</title>
        <authorList>
            <person name="Chen J."/>
            <person name="Cai Z."/>
            <person name="Fan D."/>
            <person name="Hu J."/>
            <person name="Hou Y."/>
            <person name="He Y."/>
            <person name="Zhang Z."/>
            <person name="Zhao Z."/>
            <person name="Gao P."/>
            <person name="Hu W."/>
            <person name="Sun J."/>
            <person name="Li J."/>
            <person name="Ji K."/>
        </authorList>
    </citation>
    <scope>NUCLEOTIDE SEQUENCE</scope>
    <source>
        <strain evidence="3">JKM2019</strain>
    </source>
</reference>
<protein>
    <submittedName>
        <fullName evidence="4">Uncharacterized protein</fullName>
    </submittedName>
</protein>
<feature type="compositionally biased region" description="Low complexity" evidence="1">
    <location>
        <begin position="19"/>
        <end position="31"/>
    </location>
</feature>
<evidence type="ECO:0000256" key="2">
    <source>
        <dbReference type="SAM" id="Phobius"/>
    </source>
</evidence>
<feature type="compositionally biased region" description="Polar residues" evidence="1">
    <location>
        <begin position="32"/>
        <end position="52"/>
    </location>
</feature>
<dbReference type="EMBL" id="ASGP02000003">
    <property type="protein sequence ID" value="KAH9518270.1"/>
    <property type="molecule type" value="Genomic_DNA"/>
</dbReference>
<keyword evidence="5" id="KW-1185">Reference proteome</keyword>
<evidence type="ECO:0000313" key="3">
    <source>
        <dbReference type="EMBL" id="KAH7641740.1"/>
    </source>
</evidence>
<dbReference type="AlphaFoldDB" id="A0A922I6M6"/>
<feature type="compositionally biased region" description="Low complexity" evidence="1">
    <location>
        <begin position="163"/>
        <end position="181"/>
    </location>
</feature>
<feature type="region of interest" description="Disordered" evidence="1">
    <location>
        <begin position="1"/>
        <end position="118"/>
    </location>
</feature>
<keyword evidence="2" id="KW-0812">Transmembrane</keyword>
<feature type="compositionally biased region" description="Low complexity" evidence="1">
    <location>
        <begin position="64"/>
        <end position="102"/>
    </location>
</feature>
<keyword evidence="2" id="KW-0472">Membrane</keyword>
<feature type="transmembrane region" description="Helical" evidence="2">
    <location>
        <begin position="646"/>
        <end position="666"/>
    </location>
</feature>
<reference evidence="4" key="4">
    <citation type="journal article" date="2022" name="Res Sq">
        <title>Comparative Genomics Reveals Insights into the Divergent Evolution of Astigmatic Mites and Household Pest Adaptations.</title>
        <authorList>
            <person name="Xiong Q."/>
            <person name="Wan A.T.-Y."/>
            <person name="Liu X.-Y."/>
            <person name="Fung C.S.-H."/>
            <person name="Xiao X."/>
            <person name="Malainual N."/>
            <person name="Hou J."/>
            <person name="Wang L."/>
            <person name="Wang M."/>
            <person name="Yang K."/>
            <person name="Cui Y."/>
            <person name="Leung E."/>
            <person name="Nong W."/>
            <person name="Shin S.-K."/>
            <person name="Au S."/>
            <person name="Jeong K.Y."/>
            <person name="Chew F.T."/>
            <person name="Hui J."/>
            <person name="Leung T.F."/>
            <person name="Tungtrongchitr A."/>
            <person name="Zhong N."/>
            <person name="Liu Z."/>
            <person name="Tsui S."/>
        </authorList>
    </citation>
    <scope>NUCLEOTIDE SEQUENCE</scope>
    <source>
        <strain evidence="4">Derf</strain>
        <tissue evidence="4">Whole organism</tissue>
    </source>
</reference>
<reference evidence="3" key="2">
    <citation type="submission" date="2020-06" db="EMBL/GenBank/DDBJ databases">
        <authorList>
            <person name="Ji K."/>
            <person name="Li J."/>
        </authorList>
    </citation>
    <scope>NUCLEOTIDE SEQUENCE</scope>
    <source>
        <strain evidence="3">JKM2019</strain>
        <tissue evidence="3">Whole body</tissue>
    </source>
</reference>
<evidence type="ECO:0000313" key="4">
    <source>
        <dbReference type="EMBL" id="KAH9518270.1"/>
    </source>
</evidence>
<organism evidence="4 5">
    <name type="scientific">Dermatophagoides farinae</name>
    <name type="common">American house dust mite</name>
    <dbReference type="NCBI Taxonomy" id="6954"/>
    <lineage>
        <taxon>Eukaryota</taxon>
        <taxon>Metazoa</taxon>
        <taxon>Ecdysozoa</taxon>
        <taxon>Arthropoda</taxon>
        <taxon>Chelicerata</taxon>
        <taxon>Arachnida</taxon>
        <taxon>Acari</taxon>
        <taxon>Acariformes</taxon>
        <taxon>Sarcoptiformes</taxon>
        <taxon>Astigmata</taxon>
        <taxon>Psoroptidia</taxon>
        <taxon>Analgoidea</taxon>
        <taxon>Pyroglyphidae</taxon>
        <taxon>Dermatophagoidinae</taxon>
        <taxon>Dermatophagoides</taxon>
    </lineage>
</organism>
<proteinExistence type="predicted"/>
<feature type="compositionally biased region" description="Low complexity" evidence="1">
    <location>
        <begin position="379"/>
        <end position="389"/>
    </location>
</feature>
<comment type="caution">
    <text evidence="4">The sequence shown here is derived from an EMBL/GenBank/DDBJ whole genome shotgun (WGS) entry which is preliminary data.</text>
</comment>
<feature type="compositionally biased region" description="Polar residues" evidence="1">
    <location>
        <begin position="360"/>
        <end position="369"/>
    </location>
</feature>
<name>A0A922I6M6_DERFA</name>
<gene>
    <name evidence="4" type="ORF">DERF_008861</name>
    <name evidence="3" type="ORF">HUG17_4785</name>
</gene>
<sequence length="670" mass="73808">MVNEHYDHYLRHKQHQKPFRSQQPQQQTLQQRSTATNGSIYHNYENNNNGQRFNVLPNGHYQHHQSGQQQRLGSTSTILSSTLSSLPSSGATNNSNTSPTNHPNRDHPHHFSNTSFTNDGNIMDLVQVDVDSPTKKSTSFITDQIVKQQSNNGSATIIQRMEQSWSPQSSPSSSTEHCSSQNNHMGQNQIMMNTTAKNRNPLRSILKNAKVSPPPPPLQQHNVNIMTNETSKSSTNSHSTIIMTTSDRSQPKFGILKKPPIQIPEEISICNGNGLMRRKSSDHYDESETSESVSLNQSKISGRKNLLKFFLRGGGGGGVNKCQENTDIKADHYVNYSAKKLSLSSLSSNNSVTTMDGDKSQNSITNISPSPIVRFQVDSPTSSSNNTNVSNNTIKEQQQQHIFPGHDDDSKVFGNQSIQKDQISSNSIALMESMGQTIDQQTKLNLANDKLNQSQTDSIDVYKDKNPLQLSVNYLQVPSSVLQPSAVVPLSSSSLPSTSPILSMKTQQQSTETTSDITTVPSMPTSQTNQQQQSLPTNVLPPTQQPRRPRATGWGRFSLPRSSQPAATIAGQSSNLHRPSTITQTSSATTLTSTPYYMSGIPSATGARVSDLRKILNPEVEKEDSFKKFTEAVENCDCFEFNLNNAAKLITILVLLATFILVIKALKGDR</sequence>
<feature type="region of interest" description="Disordered" evidence="1">
    <location>
        <begin position="347"/>
        <end position="389"/>
    </location>
</feature>
<feature type="compositionally biased region" description="Low complexity" evidence="1">
    <location>
        <begin position="489"/>
        <end position="503"/>
    </location>
</feature>
<feature type="region of interest" description="Disordered" evidence="1">
    <location>
        <begin position="489"/>
        <end position="562"/>
    </location>
</feature>
<evidence type="ECO:0000256" key="1">
    <source>
        <dbReference type="SAM" id="MobiDB-lite"/>
    </source>
</evidence>